<dbReference type="Proteomes" id="UP000285908">
    <property type="component" value="Unassembled WGS sequence"/>
</dbReference>
<keyword evidence="1" id="KW-0732">Signal</keyword>
<dbReference type="AlphaFoldDB" id="A0A438AEZ5"/>
<gene>
    <name evidence="2" type="ORF">EKE94_14815</name>
</gene>
<accession>A0A438AEZ5</accession>
<feature type="signal peptide" evidence="1">
    <location>
        <begin position="1"/>
        <end position="20"/>
    </location>
</feature>
<keyword evidence="3" id="KW-1185">Reference proteome</keyword>
<dbReference type="EMBL" id="RQXX01000005">
    <property type="protein sequence ID" value="RVV97281.1"/>
    <property type="molecule type" value="Genomic_DNA"/>
</dbReference>
<proteinExistence type="predicted"/>
<evidence type="ECO:0008006" key="4">
    <source>
        <dbReference type="Google" id="ProtNLM"/>
    </source>
</evidence>
<reference evidence="2 3" key="1">
    <citation type="submission" date="2018-11" db="EMBL/GenBank/DDBJ databases">
        <title>Mesobaculum littorinae gen. nov., sp. nov., isolated from Littorina scabra that represents a novel genus of the order Rhodobacteraceae.</title>
        <authorList>
            <person name="Li F."/>
        </authorList>
    </citation>
    <scope>NUCLEOTIDE SEQUENCE [LARGE SCALE GENOMIC DNA]</scope>
    <source>
        <strain evidence="2 3">M0103</strain>
    </source>
</reference>
<sequence length="116" mass="12553">MTRLLTSAALFAALALPAAAQNRHSGVGEQGFGQGAGTIVVSCYRGPWTDVIWDRPNPVFIDSLVAAGYEHPEALAIGERLCRDASLVNNPDAMKREAIRVLENAPSDRPTPTRYY</sequence>
<evidence type="ECO:0000313" key="3">
    <source>
        <dbReference type="Proteomes" id="UP000285908"/>
    </source>
</evidence>
<protein>
    <recommendedName>
        <fullName evidence="4">DUF732 domain-containing protein</fullName>
    </recommendedName>
</protein>
<evidence type="ECO:0000256" key="1">
    <source>
        <dbReference type="SAM" id="SignalP"/>
    </source>
</evidence>
<dbReference type="RefSeq" id="WP_127907406.1">
    <property type="nucleotide sequence ID" value="NZ_RQXX01000005.1"/>
</dbReference>
<name>A0A438AEZ5_9RHOB</name>
<dbReference type="OrthoDB" id="7744610at2"/>
<comment type="caution">
    <text evidence="2">The sequence shown here is derived from an EMBL/GenBank/DDBJ whole genome shotgun (WGS) entry which is preliminary data.</text>
</comment>
<organism evidence="2 3">
    <name type="scientific">Mesobaculum littorinae</name>
    <dbReference type="NCBI Taxonomy" id="2486419"/>
    <lineage>
        <taxon>Bacteria</taxon>
        <taxon>Pseudomonadati</taxon>
        <taxon>Pseudomonadota</taxon>
        <taxon>Alphaproteobacteria</taxon>
        <taxon>Rhodobacterales</taxon>
        <taxon>Roseobacteraceae</taxon>
        <taxon>Mesobaculum</taxon>
    </lineage>
</organism>
<evidence type="ECO:0000313" key="2">
    <source>
        <dbReference type="EMBL" id="RVV97281.1"/>
    </source>
</evidence>
<feature type="chain" id="PRO_5019259569" description="DUF732 domain-containing protein" evidence="1">
    <location>
        <begin position="21"/>
        <end position="116"/>
    </location>
</feature>